<name>A0AB39PW79_9ACTN</name>
<dbReference type="RefSeq" id="WP_369169855.1">
    <property type="nucleotide sequence ID" value="NZ_CP163439.1"/>
</dbReference>
<dbReference type="EMBL" id="CP163439">
    <property type="protein sequence ID" value="XDQ35295.1"/>
    <property type="molecule type" value="Genomic_DNA"/>
</dbReference>
<evidence type="ECO:0000313" key="2">
    <source>
        <dbReference type="EMBL" id="XDQ35295.1"/>
    </source>
</evidence>
<gene>
    <name evidence="2" type="ORF">AB5J49_19240</name>
</gene>
<evidence type="ECO:0000256" key="1">
    <source>
        <dbReference type="SAM" id="MobiDB-lite"/>
    </source>
</evidence>
<sequence length="48" mass="5270">MSSTTLPRLPRRTRPNRSAAAWTPPGGWARPTPAVLRTLESALARWSA</sequence>
<dbReference type="AlphaFoldDB" id="A0AB39PW79"/>
<reference evidence="2" key="1">
    <citation type="submission" date="2024-07" db="EMBL/GenBank/DDBJ databases">
        <authorList>
            <person name="Yu S.T."/>
        </authorList>
    </citation>
    <scope>NUCLEOTIDE SEQUENCE</scope>
    <source>
        <strain evidence="2">R28</strain>
    </source>
</reference>
<accession>A0AB39PW79</accession>
<protein>
    <submittedName>
        <fullName evidence="2">Uncharacterized protein</fullName>
    </submittedName>
</protein>
<organism evidence="2">
    <name type="scientific">Streptomyces sp. R28</name>
    <dbReference type="NCBI Taxonomy" id="3238628"/>
    <lineage>
        <taxon>Bacteria</taxon>
        <taxon>Bacillati</taxon>
        <taxon>Actinomycetota</taxon>
        <taxon>Actinomycetes</taxon>
        <taxon>Kitasatosporales</taxon>
        <taxon>Streptomycetaceae</taxon>
        <taxon>Streptomyces</taxon>
    </lineage>
</organism>
<feature type="region of interest" description="Disordered" evidence="1">
    <location>
        <begin position="1"/>
        <end position="31"/>
    </location>
</feature>
<proteinExistence type="predicted"/>